<dbReference type="MEROPS" id="S41.004"/>
<dbReference type="GO" id="GO:0030288">
    <property type="term" value="C:outer membrane-bounded periplasmic space"/>
    <property type="evidence" value="ECO:0007669"/>
    <property type="project" value="TreeGrafter"/>
</dbReference>
<dbReference type="GO" id="GO:0004175">
    <property type="term" value="F:endopeptidase activity"/>
    <property type="evidence" value="ECO:0007669"/>
    <property type="project" value="TreeGrafter"/>
</dbReference>
<dbReference type="Gene3D" id="3.30.750.44">
    <property type="match status" value="1"/>
</dbReference>
<feature type="transmembrane region" description="Helical" evidence="6">
    <location>
        <begin position="27"/>
        <end position="45"/>
    </location>
</feature>
<dbReference type="CDD" id="cd06782">
    <property type="entry name" value="cpPDZ_CPP-like"/>
    <property type="match status" value="1"/>
</dbReference>
<dbReference type="GO" id="GO:0008236">
    <property type="term" value="F:serine-type peptidase activity"/>
    <property type="evidence" value="ECO:0007669"/>
    <property type="project" value="UniProtKB-KW"/>
</dbReference>
<dbReference type="Gene3D" id="2.30.42.10">
    <property type="match status" value="1"/>
</dbReference>
<dbReference type="Pfam" id="PF17820">
    <property type="entry name" value="PDZ_6"/>
    <property type="match status" value="1"/>
</dbReference>
<keyword evidence="2 5" id="KW-0645">Protease</keyword>
<evidence type="ECO:0000256" key="5">
    <source>
        <dbReference type="RuleBase" id="RU004404"/>
    </source>
</evidence>
<dbReference type="PANTHER" id="PTHR32060">
    <property type="entry name" value="TAIL-SPECIFIC PROTEASE"/>
    <property type="match status" value="1"/>
</dbReference>
<keyword evidence="6" id="KW-1133">Transmembrane helix</keyword>
<dbReference type="InterPro" id="IPR001478">
    <property type="entry name" value="PDZ"/>
</dbReference>
<gene>
    <name evidence="8" type="ORF">ThesuDRAFT_02363</name>
</gene>
<dbReference type="GO" id="GO:0007165">
    <property type="term" value="P:signal transduction"/>
    <property type="evidence" value="ECO:0007669"/>
    <property type="project" value="TreeGrafter"/>
</dbReference>
<dbReference type="InterPro" id="IPR036034">
    <property type="entry name" value="PDZ_sf"/>
</dbReference>
<dbReference type="OrthoDB" id="9812068at2"/>
<dbReference type="SMART" id="SM00245">
    <property type="entry name" value="TSPc"/>
    <property type="match status" value="1"/>
</dbReference>
<dbReference type="Pfam" id="PF03572">
    <property type="entry name" value="Peptidase_S41"/>
    <property type="match status" value="1"/>
</dbReference>
<evidence type="ECO:0000256" key="6">
    <source>
        <dbReference type="SAM" id="Phobius"/>
    </source>
</evidence>
<dbReference type="EMBL" id="AENY02000003">
    <property type="protein sequence ID" value="EKP94624.1"/>
    <property type="molecule type" value="Genomic_DNA"/>
</dbReference>
<keyword evidence="4 5" id="KW-0720">Serine protease</keyword>
<accession>K6Q121</accession>
<sequence length="458" mass="49442">MTSFGHSFDTGPAGRQGDRPVLTLRQALAGALVLVVLTAVVTLAVSDRVEGFWLRLFPQSVALTDAEKQQLLDELVRSPNFDRFLTVFQLVRNQYVDPLPVDQLLEGATRGVVEATGDPFSAYFDPQEFREFQIDVSGHYSGIGVVVSEGKDGGVVVQTPFEGSPGATTPFEGAGPDDPVGLRPGDVIISVDGQDVTGESVEAVARRIRGPEGTQVTLEVLREGYDKPLKFVLTRRNIDVPSVQAHMLDGKIGYIHLTQFLPDTPDDFDAALDELRRQGMQGLILDLRNNPGGELQAVVRIADRLLPRGPIVHIEYRHRGRETHSSDAAALGLPLAVLVNQGSASASEILAGAIQDYGVGVLVGEHTFGKGTVQTVWPLDGKGRAGLGRQEEAGAGVKLTVARYLTPKERPIVTGKGIEPDVHVPFDLEDLKEMGDLRRDPQLRAAYQRVEQMVAGGA</sequence>
<reference evidence="8" key="1">
    <citation type="submission" date="2010-10" db="EMBL/GenBank/DDBJ databases">
        <authorList>
            <consortium name="US DOE Joint Genome Institute (JGI-PGF)"/>
            <person name="Lucas S."/>
            <person name="Copeland A."/>
            <person name="Lapidus A."/>
            <person name="Bruce D."/>
            <person name="Goodwin L."/>
            <person name="Pitluck S."/>
            <person name="Kyrpides N."/>
            <person name="Mavromatis K."/>
            <person name="Detter J.C."/>
            <person name="Han C."/>
            <person name="Land M."/>
            <person name="Hauser L."/>
            <person name="Markowitz V."/>
            <person name="Cheng J.-F."/>
            <person name="Hugenholtz P."/>
            <person name="Woyke T."/>
            <person name="Wu D."/>
            <person name="Pukall R."/>
            <person name="Wahrenburg C."/>
            <person name="Brambilla E."/>
            <person name="Klenk H.-P."/>
            <person name="Eisen J.A."/>
        </authorList>
    </citation>
    <scope>NUCLEOTIDE SEQUENCE [LARGE SCALE GENOMIC DNA]</scope>
    <source>
        <strain evidence="8">DSM 13965</strain>
    </source>
</reference>
<comment type="similarity">
    <text evidence="1 5">Belongs to the peptidase S41A family.</text>
</comment>
<dbReference type="PANTHER" id="PTHR32060:SF30">
    <property type="entry name" value="CARBOXY-TERMINAL PROCESSING PROTEASE CTPA"/>
    <property type="match status" value="1"/>
</dbReference>
<keyword evidence="3 5" id="KW-0378">Hydrolase</keyword>
<dbReference type="InterPro" id="IPR005151">
    <property type="entry name" value="Tail-specific_protease"/>
</dbReference>
<dbReference type="InterPro" id="IPR055210">
    <property type="entry name" value="CtpA/B_N"/>
</dbReference>
<proteinExistence type="inferred from homology"/>
<dbReference type="PROSITE" id="PS50106">
    <property type="entry name" value="PDZ"/>
    <property type="match status" value="1"/>
</dbReference>
<dbReference type="Gene3D" id="3.90.226.10">
    <property type="entry name" value="2-enoyl-CoA Hydratase, Chain A, domain 1"/>
    <property type="match status" value="1"/>
</dbReference>
<evidence type="ECO:0000256" key="1">
    <source>
        <dbReference type="ARBA" id="ARBA00009179"/>
    </source>
</evidence>
<dbReference type="InterPro" id="IPR029045">
    <property type="entry name" value="ClpP/crotonase-like_dom_sf"/>
</dbReference>
<dbReference type="HOGENOM" id="CLU_017295_3_2_9"/>
<dbReference type="SUPFAM" id="SSF50156">
    <property type="entry name" value="PDZ domain-like"/>
    <property type="match status" value="1"/>
</dbReference>
<dbReference type="InterPro" id="IPR004447">
    <property type="entry name" value="Peptidase_S41A"/>
</dbReference>
<dbReference type="CDD" id="cd07560">
    <property type="entry name" value="Peptidase_S41_CPP"/>
    <property type="match status" value="1"/>
</dbReference>
<keyword evidence="9" id="KW-1185">Reference proteome</keyword>
<dbReference type="STRING" id="867903.ThesuDRAFT_02363"/>
<feature type="domain" description="PDZ" evidence="7">
    <location>
        <begin position="133"/>
        <end position="209"/>
    </location>
</feature>
<dbReference type="Proteomes" id="UP000005710">
    <property type="component" value="Unassembled WGS sequence"/>
</dbReference>
<evidence type="ECO:0000313" key="8">
    <source>
        <dbReference type="EMBL" id="EKP94624.1"/>
    </source>
</evidence>
<keyword evidence="6" id="KW-0472">Membrane</keyword>
<evidence type="ECO:0000313" key="9">
    <source>
        <dbReference type="Proteomes" id="UP000005710"/>
    </source>
</evidence>
<evidence type="ECO:0000259" key="7">
    <source>
        <dbReference type="PROSITE" id="PS50106"/>
    </source>
</evidence>
<dbReference type="SUPFAM" id="SSF52096">
    <property type="entry name" value="ClpP/crotonase"/>
    <property type="match status" value="1"/>
</dbReference>
<dbReference type="NCBIfam" id="TIGR00225">
    <property type="entry name" value="prc"/>
    <property type="match status" value="1"/>
</dbReference>
<reference evidence="8" key="2">
    <citation type="submission" date="2012-10" db="EMBL/GenBank/DDBJ databases">
        <title>Improved high-quality draft of Thermaerobacter subterraneus C21, DSM 13965.</title>
        <authorList>
            <consortium name="DOE Joint Genome Institute"/>
            <person name="Eisen J."/>
            <person name="Huntemann M."/>
            <person name="Wei C.-L."/>
            <person name="Han J."/>
            <person name="Detter J.C."/>
            <person name="Han C."/>
            <person name="Tapia R."/>
            <person name="Chen A."/>
            <person name="Kyrpides N."/>
            <person name="Mavromatis K."/>
            <person name="Markowitz V."/>
            <person name="Szeto E."/>
            <person name="Ivanova N."/>
            <person name="Mikhailova N."/>
            <person name="Ovchinnikova G."/>
            <person name="Pagani I."/>
            <person name="Pati A."/>
            <person name="Goodwin L."/>
            <person name="Nordberg H.P."/>
            <person name="Cantor M.N."/>
            <person name="Hua S.X."/>
            <person name="Woyke T."/>
            <person name="Eisen J."/>
            <person name="Klenk H.-P."/>
        </authorList>
    </citation>
    <scope>NUCLEOTIDE SEQUENCE [LARGE SCALE GENOMIC DNA]</scope>
    <source>
        <strain evidence="8">DSM 13965</strain>
    </source>
</reference>
<dbReference type="AlphaFoldDB" id="K6Q121"/>
<keyword evidence="6" id="KW-0812">Transmembrane</keyword>
<name>K6Q121_9FIRM</name>
<evidence type="ECO:0000256" key="2">
    <source>
        <dbReference type="ARBA" id="ARBA00022670"/>
    </source>
</evidence>
<evidence type="ECO:0000256" key="4">
    <source>
        <dbReference type="ARBA" id="ARBA00022825"/>
    </source>
</evidence>
<dbReference type="eggNOG" id="COG0793">
    <property type="taxonomic scope" value="Bacteria"/>
</dbReference>
<evidence type="ECO:0000256" key="3">
    <source>
        <dbReference type="ARBA" id="ARBA00022801"/>
    </source>
</evidence>
<dbReference type="RefSeq" id="WP_006904645.1">
    <property type="nucleotide sequence ID" value="NZ_JH976535.1"/>
</dbReference>
<protein>
    <submittedName>
        <fullName evidence="8">C-terminal processing peptidase</fullName>
    </submittedName>
</protein>
<dbReference type="Pfam" id="PF22694">
    <property type="entry name" value="CtpB_N-like"/>
    <property type="match status" value="1"/>
</dbReference>
<dbReference type="SMART" id="SM00228">
    <property type="entry name" value="PDZ"/>
    <property type="match status" value="1"/>
</dbReference>
<comment type="caution">
    <text evidence="8">The sequence shown here is derived from an EMBL/GenBank/DDBJ whole genome shotgun (WGS) entry which is preliminary data.</text>
</comment>
<dbReference type="InterPro" id="IPR041489">
    <property type="entry name" value="PDZ_6"/>
</dbReference>
<dbReference type="GO" id="GO:0006508">
    <property type="term" value="P:proteolysis"/>
    <property type="evidence" value="ECO:0007669"/>
    <property type="project" value="UniProtKB-KW"/>
</dbReference>
<organism evidence="8 9">
    <name type="scientific">Thermaerobacter subterraneus DSM 13965</name>
    <dbReference type="NCBI Taxonomy" id="867903"/>
    <lineage>
        <taxon>Bacteria</taxon>
        <taxon>Bacillati</taxon>
        <taxon>Bacillota</taxon>
        <taxon>Clostridia</taxon>
        <taxon>Eubacteriales</taxon>
        <taxon>Clostridiales Family XVII. Incertae Sedis</taxon>
        <taxon>Thermaerobacter</taxon>
    </lineage>
</organism>